<comment type="subcellular location">
    <subcellularLocation>
        <location evidence="1">Cytoplasm</location>
        <location evidence="1">Nucleoid</location>
    </subcellularLocation>
</comment>
<evidence type="ECO:0000259" key="5">
    <source>
        <dbReference type="SMART" id="SM00528"/>
    </source>
</evidence>
<evidence type="ECO:0000256" key="1">
    <source>
        <dbReference type="ARBA" id="ARBA00004453"/>
    </source>
</evidence>
<evidence type="ECO:0000313" key="6">
    <source>
        <dbReference type="EMBL" id="WOB10731.1"/>
    </source>
</evidence>
<evidence type="ECO:0000256" key="2">
    <source>
        <dbReference type="ARBA" id="ARBA00010610"/>
    </source>
</evidence>
<dbReference type="Gene3D" id="1.10.287.1050">
    <property type="entry name" value="H-NS histone-like proteins"/>
    <property type="match status" value="1"/>
</dbReference>
<sequence length="102" mass="10874">MSSLQDLLAKRAALEQEIEATQKRERQDAIAKVKSIMAEYGLTVADLSTKGAAPKAGVGKGTKVAPKYRNSATGETWSGRGLQPNWLKAAIASGKKLDDFAL</sequence>
<keyword evidence="7" id="KW-1185">Reference proteome</keyword>
<organism evidence="6 7">
    <name type="scientific">Piscinibacter gummiphilus</name>
    <dbReference type="NCBI Taxonomy" id="946333"/>
    <lineage>
        <taxon>Bacteria</taxon>
        <taxon>Pseudomonadati</taxon>
        <taxon>Pseudomonadota</taxon>
        <taxon>Betaproteobacteria</taxon>
        <taxon>Burkholderiales</taxon>
        <taxon>Sphaerotilaceae</taxon>
        <taxon>Piscinibacter</taxon>
    </lineage>
</organism>
<dbReference type="Pfam" id="PF00816">
    <property type="entry name" value="Histone_HNS"/>
    <property type="match status" value="1"/>
</dbReference>
<dbReference type="SUPFAM" id="SSF81273">
    <property type="entry name" value="H-NS histone-like proteins"/>
    <property type="match status" value="1"/>
</dbReference>
<dbReference type="InterPro" id="IPR037150">
    <property type="entry name" value="H-NS_C_dom_sf"/>
</dbReference>
<comment type="similarity">
    <text evidence="2">Belongs to the histone-like protein H-NS family.</text>
</comment>
<proteinExistence type="inferred from homology"/>
<accession>A0ABZ0D1U9</accession>
<dbReference type="PANTHER" id="PTHR38097:SF2">
    <property type="entry name" value="DNA-BINDING PROTEIN STPA"/>
    <property type="match status" value="1"/>
</dbReference>
<keyword evidence="3" id="KW-0963">Cytoplasm</keyword>
<dbReference type="Proteomes" id="UP001303946">
    <property type="component" value="Chromosome"/>
</dbReference>
<dbReference type="InterPro" id="IPR027454">
    <property type="entry name" value="Histone_HNS_N"/>
</dbReference>
<evidence type="ECO:0000256" key="3">
    <source>
        <dbReference type="ARBA" id="ARBA00022490"/>
    </source>
</evidence>
<dbReference type="RefSeq" id="WP_316703624.1">
    <property type="nucleotide sequence ID" value="NZ_CP136336.1"/>
</dbReference>
<gene>
    <name evidence="6" type="ORF">RXV79_11895</name>
</gene>
<dbReference type="Gene3D" id="4.10.430.10">
    <property type="entry name" value="Histone-like protein H-NS, C-terminal domain"/>
    <property type="match status" value="1"/>
</dbReference>
<evidence type="ECO:0000313" key="7">
    <source>
        <dbReference type="Proteomes" id="UP001303946"/>
    </source>
</evidence>
<feature type="domain" description="DNA-binding protein H-NS-like C-terminal" evidence="5">
    <location>
        <begin position="58"/>
        <end position="102"/>
    </location>
</feature>
<dbReference type="PANTHER" id="PTHR38097">
    <property type="match status" value="1"/>
</dbReference>
<keyword evidence="4" id="KW-0238">DNA-binding</keyword>
<dbReference type="InterPro" id="IPR054180">
    <property type="entry name" value="H-NS-like_N"/>
</dbReference>
<dbReference type="EMBL" id="CP136336">
    <property type="protein sequence ID" value="WOB10731.1"/>
    <property type="molecule type" value="Genomic_DNA"/>
</dbReference>
<protein>
    <submittedName>
        <fullName evidence="6">H-NS histone family protein</fullName>
    </submittedName>
</protein>
<dbReference type="SMART" id="SM00528">
    <property type="entry name" value="HNS"/>
    <property type="match status" value="1"/>
</dbReference>
<evidence type="ECO:0000256" key="4">
    <source>
        <dbReference type="ARBA" id="ARBA00023125"/>
    </source>
</evidence>
<name>A0ABZ0D1U9_9BURK</name>
<dbReference type="Pfam" id="PF22470">
    <property type="entry name" value="Histone_HNS_N"/>
    <property type="match status" value="1"/>
</dbReference>
<reference evidence="6 7" key="1">
    <citation type="submission" date="2023-10" db="EMBL/GenBank/DDBJ databases">
        <title>Bacteria for the degradation of biodegradable plastic PBAT(Polybutylene adipate terephthalate).</title>
        <authorList>
            <person name="Weon H.-Y."/>
            <person name="Yeon J."/>
        </authorList>
    </citation>
    <scope>NUCLEOTIDE SEQUENCE [LARGE SCALE GENOMIC DNA]</scope>
    <source>
        <strain evidence="6 7">SBD 7-3</strain>
    </source>
</reference>
<dbReference type="InterPro" id="IPR027444">
    <property type="entry name" value="H-NS_C_dom"/>
</dbReference>